<reference evidence="2 3" key="2">
    <citation type="submission" date="2020-07" db="EMBL/GenBank/DDBJ databases">
        <title>Genome assembly of wild tea tree DASZ reveals pedigree and selection history of tea varieties.</title>
        <authorList>
            <person name="Zhang W."/>
        </authorList>
    </citation>
    <scope>NUCLEOTIDE SEQUENCE [LARGE SCALE GENOMIC DNA]</scope>
    <source>
        <strain evidence="3">cv. G240</strain>
        <tissue evidence="2">Leaf</tissue>
    </source>
</reference>
<evidence type="ECO:0000313" key="2">
    <source>
        <dbReference type="EMBL" id="KAF5930055.1"/>
    </source>
</evidence>
<keyword evidence="3" id="KW-1185">Reference proteome</keyword>
<feature type="compositionally biased region" description="Polar residues" evidence="1">
    <location>
        <begin position="80"/>
        <end position="90"/>
    </location>
</feature>
<evidence type="ECO:0000256" key="1">
    <source>
        <dbReference type="SAM" id="MobiDB-lite"/>
    </source>
</evidence>
<organism evidence="2 3">
    <name type="scientific">Camellia sinensis</name>
    <name type="common">Tea plant</name>
    <name type="synonym">Thea sinensis</name>
    <dbReference type="NCBI Taxonomy" id="4442"/>
    <lineage>
        <taxon>Eukaryota</taxon>
        <taxon>Viridiplantae</taxon>
        <taxon>Streptophyta</taxon>
        <taxon>Embryophyta</taxon>
        <taxon>Tracheophyta</taxon>
        <taxon>Spermatophyta</taxon>
        <taxon>Magnoliopsida</taxon>
        <taxon>eudicotyledons</taxon>
        <taxon>Gunneridae</taxon>
        <taxon>Pentapetalae</taxon>
        <taxon>asterids</taxon>
        <taxon>Ericales</taxon>
        <taxon>Theaceae</taxon>
        <taxon>Camellia</taxon>
    </lineage>
</organism>
<dbReference type="AlphaFoldDB" id="A0A7J7FPK4"/>
<gene>
    <name evidence="2" type="ORF">HYC85_030928</name>
</gene>
<dbReference type="EMBL" id="JACBKZ010000015">
    <property type="protein sequence ID" value="KAF5930055.1"/>
    <property type="molecule type" value="Genomic_DNA"/>
</dbReference>
<proteinExistence type="predicted"/>
<protein>
    <submittedName>
        <fullName evidence="2">Uncharacterized protein</fullName>
    </submittedName>
</protein>
<dbReference type="Proteomes" id="UP000593564">
    <property type="component" value="Unassembled WGS sequence"/>
</dbReference>
<accession>A0A7J7FPK4</accession>
<reference evidence="3" key="1">
    <citation type="journal article" date="2020" name="Nat. Commun.">
        <title>Genome assembly of wild tea tree DASZ reveals pedigree and selection history of tea varieties.</title>
        <authorList>
            <person name="Zhang W."/>
            <person name="Zhang Y."/>
            <person name="Qiu H."/>
            <person name="Guo Y."/>
            <person name="Wan H."/>
            <person name="Zhang X."/>
            <person name="Scossa F."/>
            <person name="Alseekh S."/>
            <person name="Zhang Q."/>
            <person name="Wang P."/>
            <person name="Xu L."/>
            <person name="Schmidt M.H."/>
            <person name="Jia X."/>
            <person name="Li D."/>
            <person name="Zhu A."/>
            <person name="Guo F."/>
            <person name="Chen W."/>
            <person name="Ni D."/>
            <person name="Usadel B."/>
            <person name="Fernie A.R."/>
            <person name="Wen W."/>
        </authorList>
    </citation>
    <scope>NUCLEOTIDE SEQUENCE [LARGE SCALE GENOMIC DNA]</scope>
    <source>
        <strain evidence="3">cv. G240</strain>
    </source>
</reference>
<feature type="region of interest" description="Disordered" evidence="1">
    <location>
        <begin position="1"/>
        <end position="111"/>
    </location>
</feature>
<feature type="compositionally biased region" description="Acidic residues" evidence="1">
    <location>
        <begin position="92"/>
        <end position="101"/>
    </location>
</feature>
<evidence type="ECO:0000313" key="3">
    <source>
        <dbReference type="Proteomes" id="UP000593564"/>
    </source>
</evidence>
<comment type="caution">
    <text evidence="2">The sequence shown here is derived from an EMBL/GenBank/DDBJ whole genome shotgun (WGS) entry which is preliminary data.</text>
</comment>
<feature type="compositionally biased region" description="Low complexity" evidence="1">
    <location>
        <begin position="8"/>
        <end position="21"/>
    </location>
</feature>
<name>A0A7J7FPK4_CAMSI</name>
<sequence length="196" mass="20336">MNSKKKAAMTSKTMMPTTTTNRDPHSPFNAVTLSAKNVSLASSQLHPLPPSLAPSAAASPPSATPSPPSPKTSLFSPSSNPTRLLNSATPTDEIDDDDDDDGGKIASLRSLHGGCGGRGRGGYRIDVARHRDLRLVHKFSEGRRVGVEVWKGLLSGGGGCGCGPPGGGEESENWGWDRCGLGTGRARQVAASVHVV</sequence>